<feature type="active site" evidence="5">
    <location>
        <position position="108"/>
    </location>
</feature>
<evidence type="ECO:0000256" key="1">
    <source>
        <dbReference type="ARBA" id="ARBA00003561"/>
    </source>
</evidence>
<feature type="active site" evidence="5">
    <location>
        <position position="131"/>
    </location>
</feature>
<dbReference type="SUPFAM" id="SSF47413">
    <property type="entry name" value="lambda repressor-like DNA-binding domains"/>
    <property type="match status" value="1"/>
</dbReference>
<dbReference type="NCBIfam" id="TIGR00673">
    <property type="entry name" value="cynS"/>
    <property type="match status" value="1"/>
</dbReference>
<evidence type="ECO:0000313" key="7">
    <source>
        <dbReference type="EMBL" id="KAK0546465.1"/>
    </source>
</evidence>
<evidence type="ECO:0000256" key="5">
    <source>
        <dbReference type="HAMAP-Rule" id="MF_03139"/>
    </source>
</evidence>
<dbReference type="HAMAP" id="MF_00535">
    <property type="entry name" value="Cyanate_hydrat"/>
    <property type="match status" value="1"/>
</dbReference>
<dbReference type="Gene3D" id="1.10.260.40">
    <property type="entry name" value="lambda repressor-like DNA-binding domains"/>
    <property type="match status" value="1"/>
</dbReference>
<keyword evidence="3 5" id="KW-0456">Lyase</keyword>
<dbReference type="AlphaFoldDB" id="A0AAN6GNB8"/>
<dbReference type="InterPro" id="IPR008076">
    <property type="entry name" value="Cyanase"/>
</dbReference>
<evidence type="ECO:0000256" key="2">
    <source>
        <dbReference type="ARBA" id="ARBA00009802"/>
    </source>
</evidence>
<dbReference type="InterPro" id="IPR001387">
    <property type="entry name" value="Cro/C1-type_HTH"/>
</dbReference>
<dbReference type="EC" id="4.2.1.104" evidence="5"/>
<comment type="similarity">
    <text evidence="5">Belongs to the cyanase family.</text>
</comment>
<dbReference type="InterPro" id="IPR010982">
    <property type="entry name" value="Lambda_DNA-bd_dom_sf"/>
</dbReference>
<dbReference type="GO" id="GO:0003677">
    <property type="term" value="F:DNA binding"/>
    <property type="evidence" value="ECO:0007669"/>
    <property type="project" value="InterPro"/>
</dbReference>
<feature type="domain" description="HTH cro/C1-type" evidence="6">
    <location>
        <begin position="55"/>
        <end position="78"/>
    </location>
</feature>
<evidence type="ECO:0000313" key="8">
    <source>
        <dbReference type="Proteomes" id="UP001176517"/>
    </source>
</evidence>
<organism evidence="7 8">
    <name type="scientific">Tilletia horrida</name>
    <dbReference type="NCBI Taxonomy" id="155126"/>
    <lineage>
        <taxon>Eukaryota</taxon>
        <taxon>Fungi</taxon>
        <taxon>Dikarya</taxon>
        <taxon>Basidiomycota</taxon>
        <taxon>Ustilaginomycotina</taxon>
        <taxon>Exobasidiomycetes</taxon>
        <taxon>Tilletiales</taxon>
        <taxon>Tilletiaceae</taxon>
        <taxon>Tilletia</taxon>
    </lineage>
</organism>
<evidence type="ECO:0000256" key="4">
    <source>
        <dbReference type="ARBA" id="ARBA00035107"/>
    </source>
</evidence>
<evidence type="ECO:0000256" key="3">
    <source>
        <dbReference type="ARBA" id="ARBA00023239"/>
    </source>
</evidence>
<evidence type="ECO:0000259" key="6">
    <source>
        <dbReference type="PROSITE" id="PS50943"/>
    </source>
</evidence>
<reference evidence="7" key="1">
    <citation type="journal article" date="2023" name="PhytoFront">
        <title>Draft Genome Resources of Seven Strains of Tilletia horrida, Causal Agent of Kernel Smut of Rice.</title>
        <authorList>
            <person name="Khanal S."/>
            <person name="Antony Babu S."/>
            <person name="Zhou X.G."/>
        </authorList>
    </citation>
    <scope>NUCLEOTIDE SEQUENCE</scope>
    <source>
        <strain evidence="7">TX6</strain>
    </source>
</reference>
<dbReference type="CDD" id="cd00559">
    <property type="entry name" value="Cyanase_C"/>
    <property type="match status" value="1"/>
</dbReference>
<comment type="function">
    <text evidence="1 5">Catalyzes the reaction of cyanate with bicarbonate to produce ammonia and carbon dioxide.</text>
</comment>
<dbReference type="Gene3D" id="3.30.1160.10">
    <property type="entry name" value="Cyanate lyase, C-terminal domain"/>
    <property type="match status" value="1"/>
</dbReference>
<feature type="active site" evidence="5">
    <location>
        <position position="105"/>
    </location>
</feature>
<dbReference type="InterPro" id="IPR036581">
    <property type="entry name" value="Cyanate_lyase_C_sf"/>
</dbReference>
<dbReference type="PIRSF" id="PIRSF001263">
    <property type="entry name" value="Cyanate_hydratas"/>
    <property type="match status" value="1"/>
</dbReference>
<proteinExistence type="inferred from homology"/>
<accession>A0AAN6GNB8</accession>
<dbReference type="EMBL" id="JAPDMZ010000192">
    <property type="protein sequence ID" value="KAK0546465.1"/>
    <property type="molecule type" value="Genomic_DNA"/>
</dbReference>
<dbReference type="Pfam" id="PF02560">
    <property type="entry name" value="Cyanate_lyase"/>
    <property type="match status" value="1"/>
</dbReference>
<dbReference type="PANTHER" id="PTHR34186:SF2">
    <property type="entry name" value="CYANATE HYDRATASE"/>
    <property type="match status" value="1"/>
</dbReference>
<dbReference type="Proteomes" id="UP001176517">
    <property type="component" value="Unassembled WGS sequence"/>
</dbReference>
<keyword evidence="8" id="KW-1185">Reference proteome</keyword>
<comment type="function">
    <text evidence="4">Transcriptional coactivator that stimulates GCN4-dependent transcriptional activity by bridging the DNA-binding region of GCN4 and TBP (SPT15), thereby recruiting TBP to GCN4-bound promoters. Involved in induction of the ribosome quality control (RQC) pathway; a pathway that degrades nascent peptide chains during problematic translation. Required to prevent stalled ribosomes from frameshifting.</text>
</comment>
<dbReference type="GO" id="GO:0008824">
    <property type="term" value="F:cyanate hydratase activity"/>
    <property type="evidence" value="ECO:0007669"/>
    <property type="project" value="UniProtKB-UniRule"/>
</dbReference>
<gene>
    <name evidence="5 7" type="primary">cyn1</name>
    <name evidence="7" type="ORF">OC846_005262</name>
</gene>
<dbReference type="PANTHER" id="PTHR34186">
    <property type="entry name" value="CYANATE HYDRATASE"/>
    <property type="match status" value="1"/>
</dbReference>
<dbReference type="NCBIfam" id="NF002773">
    <property type="entry name" value="PRK02866.1"/>
    <property type="match status" value="1"/>
</dbReference>
<comment type="catalytic activity">
    <reaction evidence="5">
        <text>cyanate + hydrogencarbonate + 3 H(+) = NH4(+) + 2 CO2</text>
        <dbReference type="Rhea" id="RHEA:11120"/>
        <dbReference type="ChEBI" id="CHEBI:15378"/>
        <dbReference type="ChEBI" id="CHEBI:16526"/>
        <dbReference type="ChEBI" id="CHEBI:17544"/>
        <dbReference type="ChEBI" id="CHEBI:28938"/>
        <dbReference type="ChEBI" id="CHEBI:29195"/>
        <dbReference type="EC" id="4.2.1.104"/>
    </reaction>
</comment>
<dbReference type="CDD" id="cd00093">
    <property type="entry name" value="HTH_XRE"/>
    <property type="match status" value="1"/>
</dbReference>
<protein>
    <recommendedName>
        <fullName evidence="5">Cyanate hydratase</fullName>
        <shortName evidence="5">Cyanase</shortName>
        <ecNumber evidence="5">4.2.1.104</ecNumber>
    </recommendedName>
    <alternativeName>
        <fullName evidence="5">Cyanate hydrolase</fullName>
    </alternativeName>
    <alternativeName>
        <fullName evidence="5">Cyanate lyase</fullName>
    </alternativeName>
</protein>
<dbReference type="InterPro" id="IPR003712">
    <property type="entry name" value="Cyanate_lyase_C"/>
</dbReference>
<name>A0AAN6GNB8_9BASI</name>
<comment type="caution">
    <text evidence="7">The sequence shown here is derived from an EMBL/GenBank/DDBJ whole genome shotgun (WGS) entry which is preliminary data.</text>
</comment>
<dbReference type="SMART" id="SM01116">
    <property type="entry name" value="Cyanate_lyase"/>
    <property type="match status" value="1"/>
</dbReference>
<comment type="similarity">
    <text evidence="2">Belongs to the MBF1 family.</text>
</comment>
<dbReference type="PRINTS" id="PR01693">
    <property type="entry name" value="CYANASE"/>
</dbReference>
<dbReference type="SUPFAM" id="SSF55234">
    <property type="entry name" value="Cyanase C-terminal domain"/>
    <property type="match status" value="1"/>
</dbReference>
<sequence>MSSSSPAAPKVLEQPGVPGATKVLHIAKAKSALTFAQIAEKIGRNELWVAALFYGQAKPDPEDLAKLSEVLNVPVAELEGDFGEHFFPDRGGLSSMPPRDPVLYRFYEAVAVYGYPMKHIIHEKFGDGIMSAIDFKGSVERVPDPKGDRVVITWNGKFLPFARPTS</sequence>
<dbReference type="PROSITE" id="PS50943">
    <property type="entry name" value="HTH_CROC1"/>
    <property type="match status" value="1"/>
</dbReference>